<evidence type="ECO:0000259" key="7">
    <source>
        <dbReference type="PROSITE" id="PS51900"/>
    </source>
</evidence>
<dbReference type="Proteomes" id="UP000253517">
    <property type="component" value="Unassembled WGS sequence"/>
</dbReference>
<name>A0A368ZVM6_9FLAO</name>
<evidence type="ECO:0000256" key="4">
    <source>
        <dbReference type="ARBA" id="ARBA00023172"/>
    </source>
</evidence>
<dbReference type="RefSeq" id="WP_114366591.1">
    <property type="nucleotide sequence ID" value="NZ_BHZF01000008.1"/>
</dbReference>
<evidence type="ECO:0000313" key="9">
    <source>
        <dbReference type="Proteomes" id="UP000253517"/>
    </source>
</evidence>
<reference evidence="8 9" key="1">
    <citation type="submission" date="2018-07" db="EMBL/GenBank/DDBJ databases">
        <title>Genomic Encyclopedia of Type Strains, Phase IV (KMG-IV): sequencing the most valuable type-strain genomes for metagenomic binning, comparative biology and taxonomic classification.</title>
        <authorList>
            <person name="Goeker M."/>
        </authorList>
    </citation>
    <scope>NUCLEOTIDE SEQUENCE [LARGE SCALE GENOMIC DNA]</scope>
    <source>
        <strain evidence="8 9">DSM 21410</strain>
    </source>
</reference>
<dbReference type="InterPro" id="IPR044068">
    <property type="entry name" value="CB"/>
</dbReference>
<sequence length="309" mass="36043">MNLRTYLEQEYSPTSINSYELMINRYILAMGDRALKNHPGDDFSEGASLQGGAEKGTYTDVLDYIGLLREQGLHPKSLRNNLFAIKIYYRYLVAIGKRNDHPCRYLYLKDQINRAIQVESLYPKEILEELYETHQSKNPDNQNRDKIIISLLIYQALTVLEISQLNTSDIDLENGTIKIKGNVKNKGRILSLKPKQIMLFHNYLKHDYKRYQRRQKPSKRKDYFLLGDEGLQLWAGGINRMINRDRNELEKLIPLKIRQSVIAHLLKENNDVRIVQEFAGHRRAASTEAYKQTGLEELKSAIERLHPLQ</sequence>
<dbReference type="InterPro" id="IPR013762">
    <property type="entry name" value="Integrase-like_cat_sf"/>
</dbReference>
<accession>A0A368ZVM6</accession>
<dbReference type="PANTHER" id="PTHR30349">
    <property type="entry name" value="PHAGE INTEGRASE-RELATED"/>
    <property type="match status" value="1"/>
</dbReference>
<dbReference type="GO" id="GO:0003677">
    <property type="term" value="F:DNA binding"/>
    <property type="evidence" value="ECO:0007669"/>
    <property type="project" value="UniProtKB-UniRule"/>
</dbReference>
<evidence type="ECO:0000259" key="6">
    <source>
        <dbReference type="PROSITE" id="PS51898"/>
    </source>
</evidence>
<dbReference type="GO" id="GO:0015074">
    <property type="term" value="P:DNA integration"/>
    <property type="evidence" value="ECO:0007669"/>
    <property type="project" value="UniProtKB-KW"/>
</dbReference>
<dbReference type="PROSITE" id="PS51900">
    <property type="entry name" value="CB"/>
    <property type="match status" value="1"/>
</dbReference>
<dbReference type="Gene3D" id="1.10.150.130">
    <property type="match status" value="1"/>
</dbReference>
<dbReference type="CDD" id="cd00397">
    <property type="entry name" value="DNA_BRE_C"/>
    <property type="match status" value="1"/>
</dbReference>
<dbReference type="InterPro" id="IPR010998">
    <property type="entry name" value="Integrase_recombinase_N"/>
</dbReference>
<gene>
    <name evidence="8" type="ORF">DES35_1105</name>
</gene>
<evidence type="ECO:0000256" key="5">
    <source>
        <dbReference type="PROSITE-ProRule" id="PRU01248"/>
    </source>
</evidence>
<keyword evidence="2" id="KW-0229">DNA integration</keyword>
<dbReference type="GO" id="GO:0006310">
    <property type="term" value="P:DNA recombination"/>
    <property type="evidence" value="ECO:0007669"/>
    <property type="project" value="UniProtKB-KW"/>
</dbReference>
<dbReference type="InterPro" id="IPR002104">
    <property type="entry name" value="Integrase_catalytic"/>
</dbReference>
<dbReference type="InterPro" id="IPR011010">
    <property type="entry name" value="DNA_brk_join_enz"/>
</dbReference>
<evidence type="ECO:0000256" key="3">
    <source>
        <dbReference type="ARBA" id="ARBA00023125"/>
    </source>
</evidence>
<dbReference type="SUPFAM" id="SSF56349">
    <property type="entry name" value="DNA breaking-rejoining enzymes"/>
    <property type="match status" value="1"/>
</dbReference>
<proteinExistence type="inferred from homology"/>
<keyword evidence="3 5" id="KW-0238">DNA-binding</keyword>
<dbReference type="InterPro" id="IPR050090">
    <property type="entry name" value="Tyrosine_recombinase_XerCD"/>
</dbReference>
<evidence type="ECO:0000313" key="8">
    <source>
        <dbReference type="EMBL" id="RCX01003.1"/>
    </source>
</evidence>
<dbReference type="AlphaFoldDB" id="A0A368ZVM6"/>
<protein>
    <submittedName>
        <fullName evidence="8">Integrase/recombinase XerD</fullName>
    </submittedName>
</protein>
<feature type="domain" description="Core-binding (CB)" evidence="7">
    <location>
        <begin position="1"/>
        <end position="93"/>
    </location>
</feature>
<feature type="domain" description="Tyr recombinase" evidence="6">
    <location>
        <begin position="116"/>
        <end position="303"/>
    </location>
</feature>
<keyword evidence="4" id="KW-0233">DNA recombination</keyword>
<evidence type="ECO:0000256" key="2">
    <source>
        <dbReference type="ARBA" id="ARBA00022908"/>
    </source>
</evidence>
<comment type="similarity">
    <text evidence="1">Belongs to the 'phage' integrase family.</text>
</comment>
<dbReference type="Pfam" id="PF00589">
    <property type="entry name" value="Phage_integrase"/>
    <property type="match status" value="1"/>
</dbReference>
<keyword evidence="9" id="KW-1185">Reference proteome</keyword>
<organism evidence="8 9">
    <name type="scientific">Schleiferia thermophila</name>
    <dbReference type="NCBI Taxonomy" id="884107"/>
    <lineage>
        <taxon>Bacteria</taxon>
        <taxon>Pseudomonadati</taxon>
        <taxon>Bacteroidota</taxon>
        <taxon>Flavobacteriia</taxon>
        <taxon>Flavobacteriales</taxon>
        <taxon>Schleiferiaceae</taxon>
        <taxon>Schleiferia</taxon>
    </lineage>
</organism>
<dbReference type="EMBL" id="QPJS01000010">
    <property type="protein sequence ID" value="RCX01003.1"/>
    <property type="molecule type" value="Genomic_DNA"/>
</dbReference>
<comment type="caution">
    <text evidence="8">The sequence shown here is derived from an EMBL/GenBank/DDBJ whole genome shotgun (WGS) entry which is preliminary data.</text>
</comment>
<dbReference type="PROSITE" id="PS51898">
    <property type="entry name" value="TYR_RECOMBINASE"/>
    <property type="match status" value="1"/>
</dbReference>
<evidence type="ECO:0000256" key="1">
    <source>
        <dbReference type="ARBA" id="ARBA00008857"/>
    </source>
</evidence>
<dbReference type="Gene3D" id="1.10.443.10">
    <property type="entry name" value="Intergrase catalytic core"/>
    <property type="match status" value="1"/>
</dbReference>
<dbReference type="PANTHER" id="PTHR30349:SF41">
    <property type="entry name" value="INTEGRASE_RECOMBINASE PROTEIN MJ0367-RELATED"/>
    <property type="match status" value="1"/>
</dbReference>